<evidence type="ECO:0000313" key="3">
    <source>
        <dbReference type="Proteomes" id="UP000663879"/>
    </source>
</evidence>
<feature type="non-terminal residue" evidence="2">
    <location>
        <position position="78"/>
    </location>
</feature>
<keyword evidence="3" id="KW-1185">Reference proteome</keyword>
<evidence type="ECO:0000256" key="1">
    <source>
        <dbReference type="SAM" id="Coils"/>
    </source>
</evidence>
<comment type="caution">
    <text evidence="2">The sequence shown here is derived from an EMBL/GenBank/DDBJ whole genome shotgun (WGS) entry which is preliminary data.</text>
</comment>
<name>A0A814NSU5_9BILA</name>
<keyword evidence="1" id="KW-0175">Coiled coil</keyword>
<feature type="coiled-coil region" evidence="1">
    <location>
        <begin position="13"/>
        <end position="54"/>
    </location>
</feature>
<evidence type="ECO:0000313" key="2">
    <source>
        <dbReference type="EMBL" id="CAF1095394.1"/>
    </source>
</evidence>
<dbReference type="AlphaFoldDB" id="A0A814NSU5"/>
<protein>
    <submittedName>
        <fullName evidence="2">Uncharacterized protein</fullName>
    </submittedName>
</protein>
<dbReference type="Proteomes" id="UP000663879">
    <property type="component" value="Unassembled WGS sequence"/>
</dbReference>
<organism evidence="2 3">
    <name type="scientific">Brachionus calyciflorus</name>
    <dbReference type="NCBI Taxonomy" id="104777"/>
    <lineage>
        <taxon>Eukaryota</taxon>
        <taxon>Metazoa</taxon>
        <taxon>Spiralia</taxon>
        <taxon>Gnathifera</taxon>
        <taxon>Rotifera</taxon>
        <taxon>Eurotatoria</taxon>
        <taxon>Monogononta</taxon>
        <taxon>Pseudotrocha</taxon>
        <taxon>Ploima</taxon>
        <taxon>Brachionidae</taxon>
        <taxon>Brachionus</taxon>
    </lineage>
</organism>
<sequence length="78" mass="9230">MIKFQNGIILLSISELEEELKILSKDLAFYKRNLNGFVENVEEFVEKIHKKEEESLQYQFIDSDNKAHRVILKPYVVS</sequence>
<dbReference type="EMBL" id="CAJNOC010007269">
    <property type="protein sequence ID" value="CAF1095394.1"/>
    <property type="molecule type" value="Genomic_DNA"/>
</dbReference>
<gene>
    <name evidence="2" type="ORF">OXX778_LOCUS20880</name>
</gene>
<accession>A0A814NSU5</accession>
<reference evidence="2" key="1">
    <citation type="submission" date="2021-02" db="EMBL/GenBank/DDBJ databases">
        <authorList>
            <person name="Nowell W R."/>
        </authorList>
    </citation>
    <scope>NUCLEOTIDE SEQUENCE</scope>
    <source>
        <strain evidence="2">Ploen Becks lab</strain>
    </source>
</reference>
<proteinExistence type="predicted"/>